<reference evidence="1" key="1">
    <citation type="submission" date="2020-05" db="EMBL/GenBank/DDBJ databases">
        <authorList>
            <person name="Chiriac C."/>
            <person name="Salcher M."/>
            <person name="Ghai R."/>
            <person name="Kavagutti S V."/>
        </authorList>
    </citation>
    <scope>NUCLEOTIDE SEQUENCE</scope>
</reference>
<dbReference type="AlphaFoldDB" id="A0A6J6FHS6"/>
<evidence type="ECO:0000313" key="1">
    <source>
        <dbReference type="EMBL" id="CAB4588536.1"/>
    </source>
</evidence>
<dbReference type="EMBL" id="CAEZUC010000056">
    <property type="protein sequence ID" value="CAB4588536.1"/>
    <property type="molecule type" value="Genomic_DNA"/>
</dbReference>
<sequence>MPPIDASTIPASEVGIAYQSIPLSHVAAANPAKSVVAPPPNPIIASERSMPTAAHLRQTLSNTLILFWFSPAGVEIIDKFFDSLSLNNLINAVGATRRTFRCSADIDFISSGPFAPTTTL</sequence>
<proteinExistence type="predicted"/>
<accession>A0A6J6FHS6</accession>
<organism evidence="1">
    <name type="scientific">freshwater metagenome</name>
    <dbReference type="NCBI Taxonomy" id="449393"/>
    <lineage>
        <taxon>unclassified sequences</taxon>
        <taxon>metagenomes</taxon>
        <taxon>ecological metagenomes</taxon>
    </lineage>
</organism>
<gene>
    <name evidence="1" type="ORF">UFOPK1776_00484</name>
</gene>
<protein>
    <submittedName>
        <fullName evidence="1">Unannotated protein</fullName>
    </submittedName>
</protein>
<name>A0A6J6FHS6_9ZZZZ</name>